<dbReference type="Pfam" id="PF04932">
    <property type="entry name" value="Wzy_C"/>
    <property type="match status" value="1"/>
</dbReference>
<evidence type="ECO:0000256" key="6">
    <source>
        <dbReference type="ARBA" id="ARBA00022989"/>
    </source>
</evidence>
<dbReference type="Pfam" id="PF13641">
    <property type="entry name" value="Glyco_tranf_2_3"/>
    <property type="match status" value="1"/>
</dbReference>
<feature type="compositionally biased region" description="Basic and acidic residues" evidence="8">
    <location>
        <begin position="1876"/>
        <end position="1897"/>
    </location>
</feature>
<keyword evidence="6 9" id="KW-1133">Transmembrane helix</keyword>
<dbReference type="CDD" id="cd04185">
    <property type="entry name" value="GT_2_like_b"/>
    <property type="match status" value="1"/>
</dbReference>
<dbReference type="InterPro" id="IPR036291">
    <property type="entry name" value="NAD(P)-bd_dom_sf"/>
</dbReference>
<keyword evidence="3" id="KW-0328">Glycosyltransferase</keyword>
<feature type="region of interest" description="Disordered" evidence="8">
    <location>
        <begin position="4816"/>
        <end position="4867"/>
    </location>
</feature>
<dbReference type="GO" id="GO:0016020">
    <property type="term" value="C:membrane"/>
    <property type="evidence" value="ECO:0007669"/>
    <property type="project" value="UniProtKB-SubCell"/>
</dbReference>
<comment type="similarity">
    <text evidence="2">Belongs to the glycosyltransferase 2 family.</text>
</comment>
<feature type="transmembrane region" description="Helical" evidence="9">
    <location>
        <begin position="1099"/>
        <end position="1116"/>
    </location>
</feature>
<evidence type="ECO:0000259" key="13">
    <source>
        <dbReference type="Pfam" id="PF04932"/>
    </source>
</evidence>
<feature type="domain" description="O-antigen ligase-related" evidence="13">
    <location>
        <begin position="1325"/>
        <end position="1470"/>
    </location>
</feature>
<feature type="transmembrane region" description="Helical" evidence="9">
    <location>
        <begin position="629"/>
        <end position="646"/>
    </location>
</feature>
<feature type="transmembrane region" description="Helical" evidence="9">
    <location>
        <begin position="789"/>
        <end position="810"/>
    </location>
</feature>
<feature type="transmembrane region" description="Helical" evidence="9">
    <location>
        <begin position="816"/>
        <end position="834"/>
    </location>
</feature>
<feature type="transmembrane region" description="Helical" evidence="9">
    <location>
        <begin position="3841"/>
        <end position="3859"/>
    </location>
</feature>
<feature type="compositionally biased region" description="Basic and acidic residues" evidence="8">
    <location>
        <begin position="2342"/>
        <end position="2412"/>
    </location>
</feature>
<evidence type="ECO:0000259" key="11">
    <source>
        <dbReference type="Pfam" id="PF01370"/>
    </source>
</evidence>
<feature type="compositionally biased region" description="Basic and acidic residues" evidence="8">
    <location>
        <begin position="2288"/>
        <end position="2316"/>
    </location>
</feature>
<feature type="transmembrane region" description="Helical" evidence="9">
    <location>
        <begin position="1215"/>
        <end position="1234"/>
    </location>
</feature>
<feature type="compositionally biased region" description="Basic and acidic residues" evidence="8">
    <location>
        <begin position="421"/>
        <end position="446"/>
    </location>
</feature>
<dbReference type="GO" id="GO:0016757">
    <property type="term" value="F:glycosyltransferase activity"/>
    <property type="evidence" value="ECO:0007669"/>
    <property type="project" value="UniProtKB-KW"/>
</dbReference>
<dbReference type="Gene3D" id="3.90.25.10">
    <property type="entry name" value="UDP-galactose 4-epimerase, domain 1"/>
    <property type="match status" value="1"/>
</dbReference>
<feature type="domain" description="Glycosyltransferase 2-like" evidence="10">
    <location>
        <begin position="4565"/>
        <end position="4691"/>
    </location>
</feature>
<dbReference type="Gene3D" id="3.90.550.60">
    <property type="match status" value="1"/>
</dbReference>
<comment type="subcellular location">
    <subcellularLocation>
        <location evidence="1">Membrane</location>
        <topology evidence="1">Multi-pass membrane protein</topology>
    </subcellularLocation>
</comment>
<feature type="transmembrane region" description="Helical" evidence="9">
    <location>
        <begin position="846"/>
        <end position="862"/>
    </location>
</feature>
<dbReference type="Gene3D" id="3.90.550.10">
    <property type="entry name" value="Spore Coat Polysaccharide Biosynthesis Protein SpsA, Chain A"/>
    <property type="match status" value="3"/>
</dbReference>
<feature type="transmembrane region" description="Helical" evidence="9">
    <location>
        <begin position="1490"/>
        <end position="1523"/>
    </location>
</feature>
<feature type="transmembrane region" description="Helical" evidence="9">
    <location>
        <begin position="1027"/>
        <end position="1045"/>
    </location>
</feature>
<feature type="transmembrane region" description="Helical" evidence="9">
    <location>
        <begin position="3572"/>
        <end position="3590"/>
    </location>
</feature>
<feature type="compositionally biased region" description="Basic and acidic residues" evidence="8">
    <location>
        <begin position="2014"/>
        <end position="2032"/>
    </location>
</feature>
<sequence>MPGESGPDAEVQPLVGTGERVVETVERPPHRGAHEDAAHVGAEHVFHVVMLALVEFVVRQADTAPTVGEGLSERDDERGVVGAHDLRGDGRDRLGDLQRADQARESIGGGGGVLREKPHRVAREARSREPQGLRERDGRPRRDDAFGTGGPGDVEHFAGSTAHDDGQRVDLTGLPGERVERGAKMRRGRDAPVGADDEESVDTVGHDVVSLGERRRTPPRRAERRRIGWRSGATLELAALPLAQPAPDAEAFVVLERVVEAFAADVAGGADALGVAGRSALLGEERLGVRLRAESVRLPRERIVVVDLGAAYARDAQEHRIDEPVAGNTRSVLRCRHLVLPSASTRSAYVNYSGVIRIGQVADHKHSTMSRSHKRLTHARQPDDGLIGCQEHRAPGDESDGGRGLTARDRRGPGRRQHDRRPRDRHLDRTALEAHPGEREVGDRRRVASHRAGHDRRQQRWRRRTGVDDAQQFGDVDVLRRQPAPQHIVARGHQFHPEARQVGVQDAGRQVDGLAGAERHVVHEQRDHDAGVARIHRRDAGEGLEARGGLGGERRAGRGIRGLQRRTDRGGDLVTLAQHPREHGGEHVGIVLPGEPVGESGDTERLDESPGCRDRPQPCQRVESGAQRHQDLGLVIVVAVVARRVIAREPRRLLRGEPGLGLGLRRVHLDREGRRGGEELQQIREGAFAARRQPRVERRGPRCADERRRRRMVAEPGLGLGPARRRTALEVGDESTRTPGVVARSIGQRHDHPVSLGGRDYAEITMAVHSRHPIAAPPAAPLRETTPHLLLRAWCLVALVILVGLPLWASLLGPDVAELLLAASLVATLAIWLFGRGRLAWRRLPWAALAFVVVAATTIALSPDRATLWPAALALASAAVHGLFLASVLTWVELVIALSSAASWVLGAGLALEAWAATVLRGPLEGATGLLVSDGSLWRLGSITGGLGSPDVLAATALTGLIATGALLRARASRRGVRGIVLALQLVMFVHAWSPAGAAAALAVGLVLTTQLLMRTVRRFGGRTPLYAAYTAAAVVLSLIVVVLWPREVTIAPAWSGLWLTAGPVATVLGAAALAGAVWRSWFFGVDRPRWDIRDDRPYSALTLVPTLALTVTLIHSATSPAGLPPSAWALVVAVTFAHAFTMTAFLVVCCRTVIERTAGIATYVTMVAVLSVLAVAVLLAHRRVISLPRLTTPLAVGFVGWAALSLLWNTDPQAGLVSAVSIVAIALVGVAIANTRDTLEVVHALANVARIVLVLSLALELLAGVFLDHPIDVLGIQGNIASLGPIQGIFGTRNALGFTAVMAIVTFVIEWRANTVSPWLSLGSVLLAGALALLTGSPIVLVVAIAGAVATSVLLMVRHTRAPYRSAVQWTLGAAVLASIVLAYLLRQRLITLIGADNDINARYDLWLTVLRFVRSHPFRGWGWFGPWIPGDMPFSAINASLGTTNLSALNAFFDALLQLGWIGFVLFFALCATAFVRSWLDASNRRSVVYAWTPLVLVALIVYSCFESFALSGFGWLLLVVCATRAYEHQSLAMAAASPAFDVPATTSFDPASATIAIVTYNRSALLSKLLDSIIAMDPKPGHVVIVDNASGDDTTEVVEGYRSRLGTDLVYRRLEENTGGSGGFSAGMQVAYELGSEWIWLMDDDVEVISDGLARMGAWAPRFKSIQGRRYDYDGSEFYWQYRLSIPLGIPIPFAPAGFDGAGYREMNSGCFEGMFIHRSIVAEIGLPDPRFFIYWDDSVYGWLASLRTTAVIVNEFVLTRTREIRQWDMGIRHLNASSDAYRYYIMRNRGIMRHYFAEHGAYRPVRFALGTALTFVKEIIRLLIVERKVEGEQQPLRIPLSVDVREARLAVAEQQRQPRPVPRVADDALADGNDHRQTRAHELDLRGGDDRLGGVRGRHREHAPDRGGRAAGDQGHGGGRGDDPGEGERAAAARTGAAQPRGRGEHAEGREGHTDDGQHRVDAVAVLVPERGRELRDDVVGAGGGREQQREHGVGHHDPPQPAGSERDEDTAGHRRGEQHRREGDGGARRPRLQQNLPEAVQHALSGLRLRTAETVVEGAGEQAEARDEVPEADRRDHDEGDHHSDEAPRHRATGAPAATPSGAHERTRGREHERQQQHRPAHQHPWLAEADRGGGGQRHPPAPEQRGDTARAALRDDRSHREHHDRDARGQHRAEGGAEGKRDERDDTARMPRHERLREPGRPGQPDAGDDGDPRRVHRDGHGRSGDLHGRGDDRVPPRRVERERLAGLDDRAQRQRGGVARGEDVRDRGQVEVVVVGLTEQIGRRNLPERDHRDGERRDDPDGEQPHDPHTVGAHPDPWKEAGRHEQHDGDDERDDDRRHGAERQVQRLRHDARDADRRHPDRPGERDAREQPHAHRQGGRDPRDQHDGERADDDGHDREPRDEHPTILAEVLTLDTRPGAADHRGLLTSPEAGGRIDSWLDGAARSRTTAPAPGRLPGSDPPLPRPRRATPGHPNRSTRGTIPPMRHVLQKFVLPTDHDPDVLPLYVDADEWARTDGQVRKLKEHTHVADVLSRTRLRIPARQRTSLGTYFNAFPASYWQEWTSVDEVRLTVRTKGEGTLVVYRSTDVGVRREVDSAGVADTTETSFDIPLDAYRDGGWIWFDVIAQSEMEIDGAEWTSDIEPPRDGRASIGVTTYNKPAYCVKTLRQIADAPDLRDLVDRIFLVDQGTDAVTDATGFDEVATALSDQLVVITQPNLGGSGGFARTMIESLSRPETAFVQLLDDDVLIEPESVRRSIMFARFASRPTIVGGHMFDLLNRPVLHAWAEVVESAPFMWRNLYQEQFPHDFSRANLRQTPLLHRRLDADYNGWWMCLLPVEAIREVGAALPAFIKWDDAEFCLRAATAGIRTVSLPGAALWHVSWVGKDDSIDWQAYFHARNRIVTALLHSPHPRGGRLTRHSRRADLKHLMMMQYYPVTLRHQAIRDILTGPDHMWRTLSEAMPEARAAATSFPETERHLSSSPAVSRPARQLHLPVDEIGVERSGPSGLARVGATAAGVLRRWFEPSAPADAPATDFAKSDATWWRLPGIPHARVGTADGAATNVYRHDRRAFRTLLRESMTLHRRLEAEWAPLAAAYRAALPDLTTSPTSGQRGRSRQCVVPHRECRADGHVHVEVLIRAQSAAEVHVDLALRELAIREQTRSVGRGVDGVVRLVVARREAGELPHDHGALARVAVGTLGVEMLELVDARVGDVSVRVVHHGGSLEVADLQHLLIEVERAPGEFPLAEVEVPVDRTGVDDRDLPHGRRLVQPLRFVEEVGVELHLDVAVICHALEPGGVPVGGEPLPRVVEVAIVVCVANGETADDLGGEVLRIGLPLLRRVIANERLVQRAPDEADGTLLQIAGGGGVEFARELRHLAAGLVRRERRMEELVDCSEVDREREHRASVRRVDPMHVVRERREPIDVLPHGRVGGMEEMSAVAMDLDAGARLVLAEGVPSDVMPPVDHGHLATGRGGPFGDLGIWHELGVLAQSGTFPILNPHAWQGGNYFAEGQWGLFNPLAWVIGIGSVATTNILGYVTVVKIAALGCFSAGSFLVARSYGASAWWSAAAAVIIPTAGFTVYMDAPSWVSGLFNAAAFAFTWWGVRRIRVGGGPLPYLISAYLLITFGYVFGVIMLVLLLVISIADAAVRREWRAVRRLAYASVFGALVSVAVFLPGVLTAGVTARGTTRILQTWFLNADLSDFGGIASPTATMSIGAWWGPATHAPMMSISWALPLAIAFWGVLRRGWRDLVVPLVLAAVAVAIIIGPDQIGPIRWPVRFLPYLTVAIVIVWAVMLTRGFPQKLGRRGLTAMLIVTLALGYLAWTQTPTAKVLAGTFLATTIALVAIYLIGTQRRWNWPPGTRSAIAAIVVVAGTISVTVPQLYEYRTTPLPTFATPTTADPMEKVLTDGVNDGFVVGDVYSGVGDPASFDELLVGNLWYFSPTEVSNVYTVLPYTAFTNDLCIDLRGSTCETAYATLLSTDPTTGRVVADLLGVNTIIATRATYPTAPPAAPGWHLMRSGSTVWVYERDTPGPTAGGVVATSAGTQVTVTSESDTDVTLRIDALGSDPSATLSRLAYPGYSVSGAALAAPVRGYLLTVDLSHASVGQIVTISFRPPGWTLELTSLAIAVHHGSTRNRSIRLDHRTDPASEEANPVADITKVDDAGGSGPDGLLLKLIKDRRVAFLIVGGINTVVGFLWFVVFELTVGRLWGYMATLVFSHIASVLCAFWMHRRFVFRVRGHVWRDLARFEVVQLVAFGINLVALPLLVEAVGLTPILPEEGNLVMTSPTLSVVLPVYNGEKYIAEALDSVLVDTDTDMEVIVGDHSSSDRTADVIARYAADPRVRVVQIPAGGYVQRAWNAVSAEARGTYVKLVCADDVVYPGILARQVALLEANPGAVLTACPRDVTDASGNVLIRSMGLQGVKSKMAGTDTARALVRAGRNILGEPGCVTMRRDAFERAGGWFGDLSPYLIDMATYTRVLLEGDFVPDLVTGATFRLNADQGSVAQSASQAEQARRFHAWMRTEHPQVISAGDVRVGSQTEDGVTSRYVHRVSIVVPVYQGERTLRDLFAEILPLTEDFTTPAGATARVEEVVLAWDNGPDRSDDVIRELITEYPFAKAVWLSRNFGQHAATLAGIASSGGEWVVTLDEDGQHDPAQISVLLDAALSERATVVYGVGDNPAPHGAVRNAASKAAKRILESVFGGSGASDYSSFRLILGEIARSVAAYSGTGVYLDVALSWVSRRTVTAPAAARALLANDPHVGYSRPASGHVAGSDLRGRRRAVRDLSDRRPFRLGQRSGWVDLSDGADRDRHRRGTRRARDHRRVPGRRREHGSRTAVVSDRPRPGDGASRCTEVRRPAMNPDWVIGGGGLLGSAIRRAVTHTWATRVRWDDADTAEADLRHAVDTFVAQPGPLRIYWCAGKGVTATPAAELAREITTFHAFLDALRGQDAARTTVFLASSVGGAYAAATAPPFTERTSARAASAYGEAKLDMERSLSAWTESTGGRAVIGRITNLYGPGQDVSKAQGLISVALRSYLTGAPATIFVSLDTLRDYLFVDDGAAIAVAATRRAEAGEAGCATLKILGYGTAVSVGAVLGEIARLRRTRAPIVLAGGGQGGQAPDLRVRSTIWTDLDALATTTLPAGIQRTYDRMLRDFACGTARTPTGP</sequence>
<protein>
    <submittedName>
        <fullName evidence="17">Glycosyltransferase</fullName>
    </submittedName>
</protein>
<dbReference type="PANTHER" id="PTHR43179:SF12">
    <property type="entry name" value="GALACTOFURANOSYLTRANSFERASE GLFT2"/>
    <property type="match status" value="1"/>
</dbReference>
<feature type="compositionally biased region" description="Basic and acidic residues" evidence="8">
    <location>
        <begin position="1946"/>
        <end position="1966"/>
    </location>
</feature>
<proteinExistence type="inferred from homology"/>
<evidence type="ECO:0000256" key="1">
    <source>
        <dbReference type="ARBA" id="ARBA00004141"/>
    </source>
</evidence>
<evidence type="ECO:0000256" key="3">
    <source>
        <dbReference type="ARBA" id="ARBA00022676"/>
    </source>
</evidence>
<evidence type="ECO:0000259" key="14">
    <source>
        <dbReference type="Pfam" id="PF17994"/>
    </source>
</evidence>
<feature type="region of interest" description="Disordered" evidence="8">
    <location>
        <begin position="585"/>
        <end position="626"/>
    </location>
</feature>
<feature type="transmembrane region" description="Helical" evidence="9">
    <location>
        <begin position="1457"/>
        <end position="1478"/>
    </location>
</feature>
<feature type="transmembrane region" description="Helical" evidence="9">
    <location>
        <begin position="3667"/>
        <end position="3691"/>
    </location>
</feature>
<evidence type="ECO:0000259" key="15">
    <source>
        <dbReference type="Pfam" id="PF19320"/>
    </source>
</evidence>
<evidence type="ECO:0000256" key="8">
    <source>
        <dbReference type="SAM" id="MobiDB-lite"/>
    </source>
</evidence>
<feature type="transmembrane region" description="Helical" evidence="9">
    <location>
        <begin position="1370"/>
        <end position="1387"/>
    </location>
</feature>
<keyword evidence="7 9" id="KW-0472">Membrane</keyword>
<evidence type="ECO:0000313" key="16">
    <source>
        <dbReference type="Proteomes" id="UP000887540"/>
    </source>
</evidence>
<feature type="transmembrane region" description="Helical" evidence="9">
    <location>
        <begin position="868"/>
        <end position="889"/>
    </location>
</feature>
<feature type="compositionally biased region" description="Basic and acidic residues" evidence="8">
    <location>
        <begin position="2217"/>
        <end position="2259"/>
    </location>
</feature>
<feature type="compositionally biased region" description="Basic and acidic residues" evidence="8">
    <location>
        <begin position="1923"/>
        <end position="1935"/>
    </location>
</feature>
<feature type="region of interest" description="Disordered" evidence="8">
    <location>
        <begin position="1855"/>
        <end position="2489"/>
    </location>
</feature>
<dbReference type="Pfam" id="PF17994">
    <property type="entry name" value="Glft2_N"/>
    <property type="match status" value="1"/>
</dbReference>
<dbReference type="PANTHER" id="PTHR43179">
    <property type="entry name" value="RHAMNOSYLTRANSFERASE WBBL"/>
    <property type="match status" value="1"/>
</dbReference>
<feature type="compositionally biased region" description="Basic and acidic residues" evidence="8">
    <location>
        <begin position="71"/>
        <end position="104"/>
    </location>
</feature>
<feature type="transmembrane region" description="Helical" evidence="9">
    <location>
        <begin position="1161"/>
        <end position="1181"/>
    </location>
</feature>
<feature type="compositionally biased region" description="Basic and acidic residues" evidence="8">
    <location>
        <begin position="2323"/>
        <end position="2334"/>
    </location>
</feature>
<dbReference type="InterPro" id="IPR045699">
    <property type="entry name" value="GlfT2_C"/>
</dbReference>
<feature type="transmembrane region" description="Helical" evidence="9">
    <location>
        <begin position="901"/>
        <end position="920"/>
    </location>
</feature>
<dbReference type="InterPro" id="IPR001509">
    <property type="entry name" value="Epimerase_deHydtase"/>
</dbReference>
<feature type="compositionally biased region" description="Low complexity" evidence="8">
    <location>
        <begin position="1936"/>
        <end position="1945"/>
    </location>
</feature>
<feature type="transmembrane region" description="Helical" evidence="9">
    <location>
        <begin position="980"/>
        <end position="1007"/>
    </location>
</feature>
<keyword evidence="5 9" id="KW-0812">Transmembrane</keyword>
<feature type="transmembrane region" description="Helical" evidence="9">
    <location>
        <begin position="3625"/>
        <end position="3652"/>
    </location>
</feature>
<dbReference type="SUPFAM" id="SSF51735">
    <property type="entry name" value="NAD(P)-binding Rossmann-fold domains"/>
    <property type="match status" value="1"/>
</dbReference>
<dbReference type="InterPro" id="IPR007016">
    <property type="entry name" value="O-antigen_ligase-rel_domated"/>
</dbReference>
<feature type="compositionally biased region" description="Basic and acidic residues" evidence="8">
    <location>
        <begin position="602"/>
        <end position="616"/>
    </location>
</feature>
<dbReference type="InterPro" id="IPR001173">
    <property type="entry name" value="Glyco_trans_2-like"/>
</dbReference>
<dbReference type="Pfam" id="PF19320">
    <property type="entry name" value="GlfT2_domain3"/>
    <property type="match status" value="1"/>
</dbReference>
<feature type="compositionally biased region" description="Basic residues" evidence="8">
    <location>
        <begin position="367"/>
        <end position="378"/>
    </location>
</feature>
<feature type="transmembrane region" description="Helical" evidence="9">
    <location>
        <begin position="940"/>
        <end position="968"/>
    </location>
</feature>
<feature type="compositionally biased region" description="Basic residues" evidence="8">
    <location>
        <begin position="4824"/>
        <end position="4845"/>
    </location>
</feature>
<dbReference type="GO" id="GO:0000271">
    <property type="term" value="P:polysaccharide biosynthetic process"/>
    <property type="evidence" value="ECO:0007669"/>
    <property type="project" value="InterPro"/>
</dbReference>
<evidence type="ECO:0000259" key="10">
    <source>
        <dbReference type="Pfam" id="PF00535"/>
    </source>
</evidence>
<dbReference type="InterPro" id="IPR007267">
    <property type="entry name" value="GtrA_DPMS_TM"/>
</dbReference>
<feature type="transmembrane region" description="Helical" evidence="9">
    <location>
        <begin position="3818"/>
        <end position="3835"/>
    </location>
</feature>
<feature type="compositionally biased region" description="Basic and acidic residues" evidence="8">
    <location>
        <begin position="1991"/>
        <end position="2003"/>
    </location>
</feature>
<feature type="compositionally biased region" description="Low complexity" evidence="8">
    <location>
        <begin position="2098"/>
        <end position="2107"/>
    </location>
</feature>
<reference evidence="17" key="1">
    <citation type="submission" date="2022-11" db="UniProtKB">
        <authorList>
            <consortium name="WormBaseParasite"/>
        </authorList>
    </citation>
    <scope>IDENTIFICATION</scope>
</reference>
<feature type="compositionally biased region" description="Basic and acidic residues" evidence="8">
    <location>
        <begin position="2068"/>
        <end position="2094"/>
    </location>
</feature>
<dbReference type="Pfam" id="PF04138">
    <property type="entry name" value="GtrA_DPMS_TM"/>
    <property type="match status" value="1"/>
</dbReference>
<dbReference type="SUPFAM" id="SSF53448">
    <property type="entry name" value="Nucleotide-diphospho-sugar transferases"/>
    <property type="match status" value="4"/>
</dbReference>
<dbReference type="WBParaSite" id="ACRNAN_scaffold13.g14183.t1">
    <property type="protein sequence ID" value="ACRNAN_scaffold13.g14183.t1"/>
    <property type="gene ID" value="ACRNAN_scaffold13.g14183"/>
</dbReference>
<feature type="compositionally biased region" description="Basic and acidic residues" evidence="8">
    <location>
        <begin position="114"/>
        <end position="145"/>
    </location>
</feature>
<feature type="domain" description="Galactofuranosyltransferase-2 C-terminal" evidence="15">
    <location>
        <begin position="2925"/>
        <end position="3113"/>
    </location>
</feature>
<feature type="compositionally biased region" description="Basic and acidic residues" evidence="8">
    <location>
        <begin position="1974"/>
        <end position="1983"/>
    </location>
</feature>
<feature type="compositionally biased region" description="Basic and acidic residues" evidence="8">
    <location>
        <begin position="2108"/>
        <end position="2121"/>
    </location>
</feature>
<evidence type="ECO:0000256" key="4">
    <source>
        <dbReference type="ARBA" id="ARBA00022679"/>
    </source>
</evidence>
<evidence type="ECO:0000256" key="5">
    <source>
        <dbReference type="ARBA" id="ARBA00022692"/>
    </source>
</evidence>
<keyword evidence="16" id="KW-1185">Reference proteome</keyword>
<feature type="transmembrane region" description="Helical" evidence="9">
    <location>
        <begin position="4220"/>
        <end position="4240"/>
    </location>
</feature>
<feature type="compositionally biased region" description="Basic and acidic residues" evidence="8">
    <location>
        <begin position="2150"/>
        <end position="2206"/>
    </location>
</feature>
<feature type="transmembrane region" description="Helical" evidence="9">
    <location>
        <begin position="1340"/>
        <end position="1358"/>
    </location>
</feature>
<evidence type="ECO:0000259" key="12">
    <source>
        <dbReference type="Pfam" id="PF04138"/>
    </source>
</evidence>
<evidence type="ECO:0000256" key="2">
    <source>
        <dbReference type="ARBA" id="ARBA00006739"/>
    </source>
</evidence>
<feature type="transmembrane region" description="Helical" evidence="9">
    <location>
        <begin position="3760"/>
        <end position="3777"/>
    </location>
</feature>
<feature type="transmembrane region" description="Helical" evidence="9">
    <location>
        <begin position="3734"/>
        <end position="3753"/>
    </location>
</feature>
<feature type="transmembrane region" description="Helical" evidence="9">
    <location>
        <begin position="1188"/>
        <end position="1209"/>
    </location>
</feature>
<name>A0A914CPA4_9BILA</name>
<feature type="domain" description="Glycosyltransferase 2-like" evidence="10">
    <location>
        <begin position="1557"/>
        <end position="1692"/>
    </location>
</feature>
<dbReference type="Pfam" id="PF00535">
    <property type="entry name" value="Glycos_transf_2"/>
    <property type="match status" value="3"/>
</dbReference>
<dbReference type="CDD" id="cd00761">
    <property type="entry name" value="Glyco_tranf_GTA_type"/>
    <property type="match status" value="1"/>
</dbReference>
<feature type="compositionally biased region" description="Basic and acidic residues" evidence="8">
    <location>
        <begin position="2267"/>
        <end position="2276"/>
    </location>
</feature>
<feature type="transmembrane region" description="Helical" evidence="9">
    <location>
        <begin position="1128"/>
        <end position="1155"/>
    </location>
</feature>
<evidence type="ECO:0000313" key="17">
    <source>
        <dbReference type="WBParaSite" id="ACRNAN_scaffold13.g14183.t1"/>
    </source>
</evidence>
<dbReference type="Pfam" id="PF01370">
    <property type="entry name" value="Epimerase"/>
    <property type="match status" value="1"/>
</dbReference>
<evidence type="ECO:0000256" key="9">
    <source>
        <dbReference type="SAM" id="Phobius"/>
    </source>
</evidence>
<evidence type="ECO:0000256" key="7">
    <source>
        <dbReference type="ARBA" id="ARBA00023136"/>
    </source>
</evidence>
<feature type="region of interest" description="Disordered" evidence="8">
    <location>
        <begin position="67"/>
        <end position="224"/>
    </location>
</feature>
<feature type="region of interest" description="Disordered" evidence="8">
    <location>
        <begin position="363"/>
        <end position="466"/>
    </location>
</feature>
<feature type="domain" description="GtrA/DPMS transmembrane" evidence="12">
    <location>
        <begin position="4194"/>
        <end position="4294"/>
    </location>
</feature>
<feature type="transmembrane region" description="Helical" evidence="9">
    <location>
        <begin position="1057"/>
        <end position="1079"/>
    </location>
</feature>
<feature type="transmembrane region" description="Helical" evidence="9">
    <location>
        <begin position="1287"/>
        <end position="1310"/>
    </location>
</feature>
<keyword evidence="4" id="KW-0808">Transferase</keyword>
<dbReference type="InterPro" id="IPR029044">
    <property type="entry name" value="Nucleotide-diphossugar_trans"/>
</dbReference>
<feature type="domain" description="Galactofuranosyltransferase GlfT2 N-terminal" evidence="14">
    <location>
        <begin position="2496"/>
        <end position="2647"/>
    </location>
</feature>
<dbReference type="Proteomes" id="UP000887540">
    <property type="component" value="Unplaced"/>
</dbReference>
<feature type="transmembrane region" description="Helical" evidence="9">
    <location>
        <begin position="4192"/>
        <end position="4214"/>
    </location>
</feature>
<feature type="domain" description="Glycosyltransferase 2-like" evidence="10">
    <location>
        <begin position="4301"/>
        <end position="4470"/>
    </location>
</feature>
<feature type="compositionally biased region" description="Basic residues" evidence="8">
    <location>
        <begin position="447"/>
        <end position="464"/>
    </location>
</feature>
<organism evidence="16 17">
    <name type="scientific">Acrobeloides nanus</name>
    <dbReference type="NCBI Taxonomy" id="290746"/>
    <lineage>
        <taxon>Eukaryota</taxon>
        <taxon>Metazoa</taxon>
        <taxon>Ecdysozoa</taxon>
        <taxon>Nematoda</taxon>
        <taxon>Chromadorea</taxon>
        <taxon>Rhabditida</taxon>
        <taxon>Tylenchina</taxon>
        <taxon>Cephalobomorpha</taxon>
        <taxon>Cephaloboidea</taxon>
        <taxon>Cephalobidae</taxon>
        <taxon>Acrobeloides</taxon>
    </lineage>
</organism>
<accession>A0A914CPA4</accession>
<feature type="transmembrane region" description="Helical" evidence="9">
    <location>
        <begin position="1246"/>
        <end position="1267"/>
    </location>
</feature>
<dbReference type="Gene3D" id="3.40.50.720">
    <property type="entry name" value="NAD(P)-binding Rossmann-like Domain"/>
    <property type="match status" value="1"/>
</dbReference>
<feature type="domain" description="NAD-dependent epimerase/dehydratase" evidence="11">
    <location>
        <begin position="4878"/>
        <end position="5090"/>
    </location>
</feature>
<dbReference type="InterPro" id="IPR040492">
    <property type="entry name" value="GlfT2_N"/>
</dbReference>
<feature type="transmembrane region" description="Helical" evidence="9">
    <location>
        <begin position="3789"/>
        <end position="3806"/>
    </location>
</feature>